<sequence>MNNKYKILVIEDESNIRSFVKTILDTNGYQVLTAGSLSQGILVYSSHYPDLVLLDLGLPDEDGLSFIRKIRQTDSTPILVLSARTQERDKVLALDTGANDYITKPFGTAELLARVRAALRNRHFENAQGSDAAGRYTVHDLEIDYERRLVRVKDQEVRLTQTEYNIVALLARHAGRVLTYASIIQAVWGSSDAGSIKKLQVNMANIRKKLGSRPGEKNYIINELGVGYRMQDEA</sequence>
<evidence type="ECO:0000256" key="3">
    <source>
        <dbReference type="ARBA" id="ARBA00023125"/>
    </source>
</evidence>
<dbReference type="GO" id="GO:0032993">
    <property type="term" value="C:protein-DNA complex"/>
    <property type="evidence" value="ECO:0007669"/>
    <property type="project" value="TreeGrafter"/>
</dbReference>
<evidence type="ECO:0000313" key="11">
    <source>
        <dbReference type="Proteomes" id="UP000886805"/>
    </source>
</evidence>
<accession>A0A9D1X1X3</accession>
<dbReference type="InterPro" id="IPR001789">
    <property type="entry name" value="Sig_transdc_resp-reg_receiver"/>
</dbReference>
<evidence type="ECO:0000256" key="4">
    <source>
        <dbReference type="ARBA" id="ARBA00023163"/>
    </source>
</evidence>
<dbReference type="PROSITE" id="PS51755">
    <property type="entry name" value="OMPR_PHOB"/>
    <property type="match status" value="1"/>
</dbReference>
<evidence type="ECO:0000256" key="2">
    <source>
        <dbReference type="ARBA" id="ARBA00023015"/>
    </source>
</evidence>
<dbReference type="Gene3D" id="1.10.10.10">
    <property type="entry name" value="Winged helix-like DNA-binding domain superfamily/Winged helix DNA-binding domain"/>
    <property type="match status" value="1"/>
</dbReference>
<keyword evidence="3 7" id="KW-0238">DNA-binding</keyword>
<feature type="domain" description="Response regulatory" evidence="8">
    <location>
        <begin position="6"/>
        <end position="119"/>
    </location>
</feature>
<evidence type="ECO:0000256" key="6">
    <source>
        <dbReference type="PROSITE-ProRule" id="PRU00169"/>
    </source>
</evidence>
<evidence type="ECO:0000256" key="1">
    <source>
        <dbReference type="ARBA" id="ARBA00018672"/>
    </source>
</evidence>
<keyword evidence="4" id="KW-0804">Transcription</keyword>
<comment type="function">
    <text evidence="5">May play the central regulatory role in sporulation. It may be an element of the effector pathway responsible for the activation of sporulation genes in response to nutritional stress. Spo0A may act in concert with spo0H (a sigma factor) to control the expression of some genes that are critical to the sporulation process.</text>
</comment>
<dbReference type="Proteomes" id="UP000886805">
    <property type="component" value="Unassembled WGS sequence"/>
</dbReference>
<feature type="DNA-binding region" description="OmpR/PhoB-type" evidence="7">
    <location>
        <begin position="133"/>
        <end position="232"/>
    </location>
</feature>
<dbReference type="Pfam" id="PF00072">
    <property type="entry name" value="Response_reg"/>
    <property type="match status" value="1"/>
</dbReference>
<dbReference type="InterPro" id="IPR036388">
    <property type="entry name" value="WH-like_DNA-bd_sf"/>
</dbReference>
<dbReference type="SMART" id="SM00448">
    <property type="entry name" value="REC"/>
    <property type="match status" value="1"/>
</dbReference>
<dbReference type="GO" id="GO:0006355">
    <property type="term" value="P:regulation of DNA-templated transcription"/>
    <property type="evidence" value="ECO:0007669"/>
    <property type="project" value="InterPro"/>
</dbReference>
<reference evidence="10" key="1">
    <citation type="journal article" date="2021" name="PeerJ">
        <title>Extensive microbial diversity within the chicken gut microbiome revealed by metagenomics and culture.</title>
        <authorList>
            <person name="Gilroy R."/>
            <person name="Ravi A."/>
            <person name="Getino M."/>
            <person name="Pursley I."/>
            <person name="Horton D.L."/>
            <person name="Alikhan N.F."/>
            <person name="Baker D."/>
            <person name="Gharbi K."/>
            <person name="Hall N."/>
            <person name="Watson M."/>
            <person name="Adriaenssens E.M."/>
            <person name="Foster-Nyarko E."/>
            <person name="Jarju S."/>
            <person name="Secka A."/>
            <person name="Antonio M."/>
            <person name="Oren A."/>
            <person name="Chaudhuri R.R."/>
            <person name="La Ragione R."/>
            <person name="Hildebrand F."/>
            <person name="Pallen M.J."/>
        </authorList>
    </citation>
    <scope>NUCLEOTIDE SEQUENCE</scope>
    <source>
        <strain evidence="10">ChiSxjej3B15-1167</strain>
    </source>
</reference>
<dbReference type="GO" id="GO:0000156">
    <property type="term" value="F:phosphorelay response regulator activity"/>
    <property type="evidence" value="ECO:0007669"/>
    <property type="project" value="TreeGrafter"/>
</dbReference>
<evidence type="ECO:0000259" key="9">
    <source>
        <dbReference type="PROSITE" id="PS51755"/>
    </source>
</evidence>
<evidence type="ECO:0000259" key="8">
    <source>
        <dbReference type="PROSITE" id="PS50110"/>
    </source>
</evidence>
<dbReference type="InterPro" id="IPR001867">
    <property type="entry name" value="OmpR/PhoB-type_DNA-bd"/>
</dbReference>
<dbReference type="CDD" id="cd17620">
    <property type="entry name" value="REC_OmpR_KdpE-like"/>
    <property type="match status" value="1"/>
</dbReference>
<keyword evidence="2" id="KW-0805">Transcription regulation</keyword>
<proteinExistence type="predicted"/>
<dbReference type="InterPro" id="IPR039420">
    <property type="entry name" value="WalR-like"/>
</dbReference>
<dbReference type="EMBL" id="DXEQ01000008">
    <property type="protein sequence ID" value="HIX71438.1"/>
    <property type="molecule type" value="Genomic_DNA"/>
</dbReference>
<dbReference type="InterPro" id="IPR011006">
    <property type="entry name" value="CheY-like_superfamily"/>
</dbReference>
<evidence type="ECO:0000256" key="7">
    <source>
        <dbReference type="PROSITE-ProRule" id="PRU01091"/>
    </source>
</evidence>
<dbReference type="Gene3D" id="3.40.50.2300">
    <property type="match status" value="1"/>
</dbReference>
<keyword evidence="6" id="KW-0597">Phosphoprotein</keyword>
<feature type="domain" description="OmpR/PhoB-type" evidence="9">
    <location>
        <begin position="133"/>
        <end position="232"/>
    </location>
</feature>
<dbReference type="AlphaFoldDB" id="A0A9D1X1X3"/>
<name>A0A9D1X1X3_9FIRM</name>
<dbReference type="SUPFAM" id="SSF52172">
    <property type="entry name" value="CheY-like"/>
    <property type="match status" value="1"/>
</dbReference>
<protein>
    <recommendedName>
        <fullName evidence="1">Stage 0 sporulation protein A homolog</fullName>
    </recommendedName>
</protein>
<dbReference type="CDD" id="cd00383">
    <property type="entry name" value="trans_reg_C"/>
    <property type="match status" value="1"/>
</dbReference>
<gene>
    <name evidence="10" type="ORF">H9849_00305</name>
</gene>
<dbReference type="SMART" id="SM00862">
    <property type="entry name" value="Trans_reg_C"/>
    <property type="match status" value="1"/>
</dbReference>
<reference evidence="10" key="2">
    <citation type="submission" date="2021-04" db="EMBL/GenBank/DDBJ databases">
        <authorList>
            <person name="Gilroy R."/>
        </authorList>
    </citation>
    <scope>NUCLEOTIDE SEQUENCE</scope>
    <source>
        <strain evidence="10">ChiSxjej3B15-1167</strain>
    </source>
</reference>
<organism evidence="10 11">
    <name type="scientific">Candidatus Anaerobutyricum stercoripullorum</name>
    <dbReference type="NCBI Taxonomy" id="2838456"/>
    <lineage>
        <taxon>Bacteria</taxon>
        <taxon>Bacillati</taxon>
        <taxon>Bacillota</taxon>
        <taxon>Clostridia</taxon>
        <taxon>Lachnospirales</taxon>
        <taxon>Lachnospiraceae</taxon>
        <taxon>Anaerobutyricum</taxon>
    </lineage>
</organism>
<dbReference type="GO" id="GO:0000976">
    <property type="term" value="F:transcription cis-regulatory region binding"/>
    <property type="evidence" value="ECO:0007669"/>
    <property type="project" value="TreeGrafter"/>
</dbReference>
<comment type="caution">
    <text evidence="10">The sequence shown here is derived from an EMBL/GenBank/DDBJ whole genome shotgun (WGS) entry which is preliminary data.</text>
</comment>
<dbReference type="PANTHER" id="PTHR48111:SF50">
    <property type="entry name" value="KDP OPERON TRANSCRIPTIONAL REGULATORY PROTEIN KDPE"/>
    <property type="match status" value="1"/>
</dbReference>
<dbReference type="PANTHER" id="PTHR48111">
    <property type="entry name" value="REGULATOR OF RPOS"/>
    <property type="match status" value="1"/>
</dbReference>
<feature type="modified residue" description="4-aspartylphosphate" evidence="6">
    <location>
        <position position="55"/>
    </location>
</feature>
<dbReference type="GO" id="GO:0005829">
    <property type="term" value="C:cytosol"/>
    <property type="evidence" value="ECO:0007669"/>
    <property type="project" value="TreeGrafter"/>
</dbReference>
<dbReference type="PROSITE" id="PS50110">
    <property type="entry name" value="RESPONSE_REGULATORY"/>
    <property type="match status" value="1"/>
</dbReference>
<dbReference type="Gene3D" id="6.10.250.690">
    <property type="match status" value="1"/>
</dbReference>
<evidence type="ECO:0000313" key="10">
    <source>
        <dbReference type="EMBL" id="HIX71438.1"/>
    </source>
</evidence>
<evidence type="ECO:0000256" key="5">
    <source>
        <dbReference type="ARBA" id="ARBA00024867"/>
    </source>
</evidence>
<dbReference type="Pfam" id="PF00486">
    <property type="entry name" value="Trans_reg_C"/>
    <property type="match status" value="1"/>
</dbReference>